<gene>
    <name evidence="1" type="primary">Dper\GL26927</name>
    <name evidence="1" type="ORF">Dper_GL26927</name>
</gene>
<dbReference type="EMBL" id="CH698314">
    <property type="protein sequence ID" value="EDW25229.1"/>
    <property type="molecule type" value="Genomic_DNA"/>
</dbReference>
<dbReference type="Proteomes" id="UP000008744">
    <property type="component" value="Unassembled WGS sequence"/>
</dbReference>
<dbReference type="OMA" id="VMEYGLC"/>
<keyword evidence="2" id="KW-1185">Reference proteome</keyword>
<protein>
    <submittedName>
        <fullName evidence="1">GL26927</fullName>
    </submittedName>
</protein>
<evidence type="ECO:0000313" key="2">
    <source>
        <dbReference type="Proteomes" id="UP000008744"/>
    </source>
</evidence>
<dbReference type="AlphaFoldDB" id="B4IS69"/>
<dbReference type="HOGENOM" id="CLU_2998625_0_0_1"/>
<proteinExistence type="predicted"/>
<evidence type="ECO:0000313" key="1">
    <source>
        <dbReference type="EMBL" id="EDW25229.1"/>
    </source>
</evidence>
<organism evidence="2">
    <name type="scientific">Drosophila persimilis</name>
    <name type="common">Fruit fly</name>
    <dbReference type="NCBI Taxonomy" id="7234"/>
    <lineage>
        <taxon>Eukaryota</taxon>
        <taxon>Metazoa</taxon>
        <taxon>Ecdysozoa</taxon>
        <taxon>Arthropoda</taxon>
        <taxon>Hexapoda</taxon>
        <taxon>Insecta</taxon>
        <taxon>Pterygota</taxon>
        <taxon>Neoptera</taxon>
        <taxon>Endopterygota</taxon>
        <taxon>Diptera</taxon>
        <taxon>Brachycera</taxon>
        <taxon>Muscomorpha</taxon>
        <taxon>Ephydroidea</taxon>
        <taxon>Drosophilidae</taxon>
        <taxon>Drosophila</taxon>
        <taxon>Sophophora</taxon>
    </lineage>
</organism>
<accession>B4IS69</accession>
<reference evidence="1 2" key="1">
    <citation type="journal article" date="2007" name="Nature">
        <title>Evolution of genes and genomes on the Drosophila phylogeny.</title>
        <authorList>
            <consortium name="Drosophila 12 Genomes Consortium"/>
            <person name="Clark A.G."/>
            <person name="Eisen M.B."/>
            <person name="Smith D.R."/>
            <person name="Bergman C.M."/>
            <person name="Oliver B."/>
            <person name="Markow T.A."/>
            <person name="Kaufman T.C."/>
            <person name="Kellis M."/>
            <person name="Gelbart W."/>
            <person name="Iyer V.N."/>
            <person name="Pollard D.A."/>
            <person name="Sackton T.B."/>
            <person name="Larracuente A.M."/>
            <person name="Singh N.D."/>
            <person name="Abad J.P."/>
            <person name="Abt D.N."/>
            <person name="Adryan B."/>
            <person name="Aguade M."/>
            <person name="Akashi H."/>
            <person name="Anderson W.W."/>
            <person name="Aquadro C.F."/>
            <person name="Ardell D.H."/>
            <person name="Arguello R."/>
            <person name="Artieri C.G."/>
            <person name="Barbash D.A."/>
            <person name="Barker D."/>
            <person name="Barsanti P."/>
            <person name="Batterham P."/>
            <person name="Batzoglou S."/>
            <person name="Begun D."/>
            <person name="Bhutkar A."/>
            <person name="Blanco E."/>
            <person name="Bosak S.A."/>
            <person name="Bradley R.K."/>
            <person name="Brand A.D."/>
            <person name="Brent M.R."/>
            <person name="Brooks A.N."/>
            <person name="Brown R.H."/>
            <person name="Butlin R.K."/>
            <person name="Caggese C."/>
            <person name="Calvi B.R."/>
            <person name="Bernardo de Carvalho A."/>
            <person name="Caspi A."/>
            <person name="Castrezana S."/>
            <person name="Celniker S.E."/>
            <person name="Chang J.L."/>
            <person name="Chapple C."/>
            <person name="Chatterji S."/>
            <person name="Chinwalla A."/>
            <person name="Civetta A."/>
            <person name="Clifton S.W."/>
            <person name="Comeron J.M."/>
            <person name="Costello J.C."/>
            <person name="Coyne J.A."/>
            <person name="Daub J."/>
            <person name="David R.G."/>
            <person name="Delcher A.L."/>
            <person name="Delehaunty K."/>
            <person name="Do C.B."/>
            <person name="Ebling H."/>
            <person name="Edwards K."/>
            <person name="Eickbush T."/>
            <person name="Evans J.D."/>
            <person name="Filipski A."/>
            <person name="Findeiss S."/>
            <person name="Freyhult E."/>
            <person name="Fulton L."/>
            <person name="Fulton R."/>
            <person name="Garcia A.C."/>
            <person name="Gardiner A."/>
            <person name="Garfield D.A."/>
            <person name="Garvin B.E."/>
            <person name="Gibson G."/>
            <person name="Gilbert D."/>
            <person name="Gnerre S."/>
            <person name="Godfrey J."/>
            <person name="Good R."/>
            <person name="Gotea V."/>
            <person name="Gravely B."/>
            <person name="Greenberg A.J."/>
            <person name="Griffiths-Jones S."/>
            <person name="Gross S."/>
            <person name="Guigo R."/>
            <person name="Gustafson E.A."/>
            <person name="Haerty W."/>
            <person name="Hahn M.W."/>
            <person name="Halligan D.L."/>
            <person name="Halpern A.L."/>
            <person name="Halter G.M."/>
            <person name="Han M.V."/>
            <person name="Heger A."/>
            <person name="Hillier L."/>
            <person name="Hinrichs A.S."/>
            <person name="Holmes I."/>
            <person name="Hoskins R.A."/>
            <person name="Hubisz M.J."/>
            <person name="Hultmark D."/>
            <person name="Huntley M.A."/>
            <person name="Jaffe D.B."/>
            <person name="Jagadeeshan S."/>
            <person name="Jeck W.R."/>
            <person name="Johnson J."/>
            <person name="Jones C.D."/>
            <person name="Jordan W.C."/>
            <person name="Karpen G.H."/>
            <person name="Kataoka E."/>
            <person name="Keightley P.D."/>
            <person name="Kheradpour P."/>
            <person name="Kirkness E.F."/>
            <person name="Koerich L.B."/>
            <person name="Kristiansen K."/>
            <person name="Kudrna D."/>
            <person name="Kulathinal R.J."/>
            <person name="Kumar S."/>
            <person name="Kwok R."/>
            <person name="Lander E."/>
            <person name="Langley C.H."/>
            <person name="Lapoint R."/>
            <person name="Lazzaro B.P."/>
            <person name="Lee S.J."/>
            <person name="Levesque L."/>
            <person name="Li R."/>
            <person name="Lin C.F."/>
            <person name="Lin M.F."/>
            <person name="Lindblad-Toh K."/>
            <person name="Llopart A."/>
            <person name="Long M."/>
            <person name="Low L."/>
            <person name="Lozovsky E."/>
            <person name="Lu J."/>
            <person name="Luo M."/>
            <person name="Machado C.A."/>
            <person name="Makalowski W."/>
            <person name="Marzo M."/>
            <person name="Matsuda M."/>
            <person name="Matzkin L."/>
            <person name="McAllister B."/>
            <person name="McBride C.S."/>
            <person name="McKernan B."/>
            <person name="McKernan K."/>
            <person name="Mendez-Lago M."/>
            <person name="Minx P."/>
            <person name="Mollenhauer M.U."/>
            <person name="Montooth K."/>
            <person name="Mount S.M."/>
            <person name="Mu X."/>
            <person name="Myers E."/>
            <person name="Negre B."/>
            <person name="Newfeld S."/>
            <person name="Nielsen R."/>
            <person name="Noor M.A."/>
            <person name="O'Grady P."/>
            <person name="Pachter L."/>
            <person name="Papaceit M."/>
            <person name="Parisi M.J."/>
            <person name="Parisi M."/>
            <person name="Parts L."/>
            <person name="Pedersen J.S."/>
            <person name="Pesole G."/>
            <person name="Phillippy A.M."/>
            <person name="Ponting C.P."/>
            <person name="Pop M."/>
            <person name="Porcelli D."/>
            <person name="Powell J.R."/>
            <person name="Prohaska S."/>
            <person name="Pruitt K."/>
            <person name="Puig M."/>
            <person name="Quesneville H."/>
            <person name="Ram K.R."/>
            <person name="Rand D."/>
            <person name="Rasmussen M.D."/>
            <person name="Reed L.K."/>
            <person name="Reenan R."/>
            <person name="Reily A."/>
            <person name="Remington K.A."/>
            <person name="Rieger T.T."/>
            <person name="Ritchie M.G."/>
            <person name="Robin C."/>
            <person name="Rogers Y.H."/>
            <person name="Rohde C."/>
            <person name="Rozas J."/>
            <person name="Rubenfield M.J."/>
            <person name="Ruiz A."/>
            <person name="Russo S."/>
            <person name="Salzberg S.L."/>
            <person name="Sanchez-Gracia A."/>
            <person name="Saranga D.J."/>
            <person name="Sato H."/>
            <person name="Schaeffer S.W."/>
            <person name="Schatz M.C."/>
            <person name="Schlenke T."/>
            <person name="Schwartz R."/>
            <person name="Segarra C."/>
            <person name="Singh R.S."/>
            <person name="Sirot L."/>
            <person name="Sirota M."/>
            <person name="Sisneros N.B."/>
            <person name="Smith C.D."/>
            <person name="Smith T.F."/>
            <person name="Spieth J."/>
            <person name="Stage D.E."/>
            <person name="Stark A."/>
            <person name="Stephan W."/>
            <person name="Strausberg R.L."/>
            <person name="Strempel S."/>
            <person name="Sturgill D."/>
            <person name="Sutton G."/>
            <person name="Sutton G.G."/>
            <person name="Tao W."/>
            <person name="Teichmann S."/>
            <person name="Tobari Y.N."/>
            <person name="Tomimura Y."/>
            <person name="Tsolas J.M."/>
            <person name="Valente V.L."/>
            <person name="Venter E."/>
            <person name="Venter J.C."/>
            <person name="Vicario S."/>
            <person name="Vieira F.G."/>
            <person name="Vilella A.J."/>
            <person name="Villasante A."/>
            <person name="Walenz B."/>
            <person name="Wang J."/>
            <person name="Wasserman M."/>
            <person name="Watts T."/>
            <person name="Wilson D."/>
            <person name="Wilson R.K."/>
            <person name="Wing R.A."/>
            <person name="Wolfner M.F."/>
            <person name="Wong A."/>
            <person name="Wong G.K."/>
            <person name="Wu C.I."/>
            <person name="Wu G."/>
            <person name="Yamamoto D."/>
            <person name="Yang H.P."/>
            <person name="Yang S.P."/>
            <person name="Yorke J.A."/>
            <person name="Yoshida K."/>
            <person name="Zdobnov E."/>
            <person name="Zhang P."/>
            <person name="Zhang Y."/>
            <person name="Zimin A.V."/>
            <person name="Baldwin J."/>
            <person name="Abdouelleil A."/>
            <person name="Abdulkadir J."/>
            <person name="Abebe A."/>
            <person name="Abera B."/>
            <person name="Abreu J."/>
            <person name="Acer S.C."/>
            <person name="Aftuck L."/>
            <person name="Alexander A."/>
            <person name="An P."/>
            <person name="Anderson E."/>
            <person name="Anderson S."/>
            <person name="Arachi H."/>
            <person name="Azer M."/>
            <person name="Bachantsang P."/>
            <person name="Barry A."/>
            <person name="Bayul T."/>
            <person name="Berlin A."/>
            <person name="Bessette D."/>
            <person name="Bloom T."/>
            <person name="Blye J."/>
            <person name="Boguslavskiy L."/>
            <person name="Bonnet C."/>
            <person name="Boukhgalter B."/>
            <person name="Bourzgui I."/>
            <person name="Brown A."/>
            <person name="Cahill P."/>
            <person name="Channer S."/>
            <person name="Cheshatsang Y."/>
            <person name="Chuda L."/>
            <person name="Citroen M."/>
            <person name="Collymore A."/>
            <person name="Cooke P."/>
            <person name="Costello M."/>
            <person name="D'Aco K."/>
            <person name="Daza R."/>
            <person name="De Haan G."/>
            <person name="DeGray S."/>
            <person name="DeMaso C."/>
            <person name="Dhargay N."/>
            <person name="Dooley K."/>
            <person name="Dooley E."/>
            <person name="Doricent M."/>
            <person name="Dorje P."/>
            <person name="Dorjee K."/>
            <person name="Dupes A."/>
            <person name="Elong R."/>
            <person name="Falk J."/>
            <person name="Farina A."/>
            <person name="Faro S."/>
            <person name="Ferguson D."/>
            <person name="Fisher S."/>
            <person name="Foley C.D."/>
            <person name="Franke A."/>
            <person name="Friedrich D."/>
            <person name="Gadbois L."/>
            <person name="Gearin G."/>
            <person name="Gearin C.R."/>
            <person name="Giannoukos G."/>
            <person name="Goode T."/>
            <person name="Graham J."/>
            <person name="Grandbois E."/>
            <person name="Grewal S."/>
            <person name="Gyaltsen K."/>
            <person name="Hafez N."/>
            <person name="Hagos B."/>
            <person name="Hall J."/>
            <person name="Henson C."/>
            <person name="Hollinger A."/>
            <person name="Honan T."/>
            <person name="Huard M.D."/>
            <person name="Hughes L."/>
            <person name="Hurhula B."/>
            <person name="Husby M.E."/>
            <person name="Kamat A."/>
            <person name="Kanga B."/>
            <person name="Kashin S."/>
            <person name="Khazanovich D."/>
            <person name="Kisner P."/>
            <person name="Lance K."/>
            <person name="Lara M."/>
            <person name="Lee W."/>
            <person name="Lennon N."/>
            <person name="Letendre F."/>
            <person name="LeVine R."/>
            <person name="Lipovsky A."/>
            <person name="Liu X."/>
            <person name="Liu J."/>
            <person name="Liu S."/>
            <person name="Lokyitsang T."/>
            <person name="Lokyitsang Y."/>
            <person name="Lubonja R."/>
            <person name="Lui A."/>
            <person name="MacDonald P."/>
            <person name="Magnisalis V."/>
            <person name="Maru K."/>
            <person name="Matthews C."/>
            <person name="McCusker W."/>
            <person name="McDonough S."/>
            <person name="Mehta T."/>
            <person name="Meldrim J."/>
            <person name="Meneus L."/>
            <person name="Mihai O."/>
            <person name="Mihalev A."/>
            <person name="Mihova T."/>
            <person name="Mittelman R."/>
            <person name="Mlenga V."/>
            <person name="Montmayeur A."/>
            <person name="Mulrain L."/>
            <person name="Navidi A."/>
            <person name="Naylor J."/>
            <person name="Negash T."/>
            <person name="Nguyen T."/>
            <person name="Nguyen N."/>
            <person name="Nicol R."/>
            <person name="Norbu C."/>
            <person name="Norbu N."/>
            <person name="Novod N."/>
            <person name="O'Neill B."/>
            <person name="Osman S."/>
            <person name="Markiewicz E."/>
            <person name="Oyono O.L."/>
            <person name="Patti C."/>
            <person name="Phunkhang P."/>
            <person name="Pierre F."/>
            <person name="Priest M."/>
            <person name="Raghuraman S."/>
            <person name="Rege F."/>
            <person name="Reyes R."/>
            <person name="Rise C."/>
            <person name="Rogov P."/>
            <person name="Ross K."/>
            <person name="Ryan E."/>
            <person name="Settipalli S."/>
            <person name="Shea T."/>
            <person name="Sherpa N."/>
            <person name="Shi L."/>
            <person name="Shih D."/>
            <person name="Sparrow T."/>
            <person name="Spaulding J."/>
            <person name="Stalker J."/>
            <person name="Stange-Thomann N."/>
            <person name="Stavropoulos S."/>
            <person name="Stone C."/>
            <person name="Strader C."/>
            <person name="Tesfaye S."/>
            <person name="Thomson T."/>
            <person name="Thoulutsang Y."/>
            <person name="Thoulutsang D."/>
            <person name="Topham K."/>
            <person name="Topping I."/>
            <person name="Tsamla T."/>
            <person name="Vassiliev H."/>
            <person name="Vo A."/>
            <person name="Wangchuk T."/>
            <person name="Wangdi T."/>
            <person name="Weiand M."/>
            <person name="Wilkinson J."/>
            <person name="Wilson A."/>
            <person name="Yadav S."/>
            <person name="Young G."/>
            <person name="Yu Q."/>
            <person name="Zembek L."/>
            <person name="Zhong D."/>
            <person name="Zimmer A."/>
            <person name="Zwirko Z."/>
            <person name="Jaffe D.B."/>
            <person name="Alvarez P."/>
            <person name="Brockman W."/>
            <person name="Butler J."/>
            <person name="Chin C."/>
            <person name="Gnerre S."/>
            <person name="Grabherr M."/>
            <person name="Kleber M."/>
            <person name="Mauceli E."/>
            <person name="MacCallum I."/>
        </authorList>
    </citation>
    <scope>NUCLEOTIDE SEQUENCE [LARGE SCALE GENOMIC DNA]</scope>
    <source>
        <strain evidence="2">MSH-3 / Tucson 14011-0111.49</strain>
    </source>
</reference>
<name>B4IS69_DROPE</name>
<sequence length="57" mass="6003">MLVQNVIPKTIAPSSHVDVSRTLIYHTDGSVMKSVMEYGLCVAAGTATATDTDTAAY</sequence>